<keyword evidence="1" id="KW-0472">Membrane</keyword>
<dbReference type="AlphaFoldDB" id="A0A1T4RQ75"/>
<evidence type="ECO:0000256" key="1">
    <source>
        <dbReference type="SAM" id="Phobius"/>
    </source>
</evidence>
<dbReference type="OrthoDB" id="3436954at2"/>
<name>A0A1T4RQ75_9ACTN</name>
<dbReference type="RefSeq" id="WP_078762168.1">
    <property type="nucleotide sequence ID" value="NZ_FUWS01000007.1"/>
</dbReference>
<evidence type="ECO:0008006" key="4">
    <source>
        <dbReference type="Google" id="ProtNLM"/>
    </source>
</evidence>
<protein>
    <recommendedName>
        <fullName evidence="4">Pilus assembly protein Flp/PilA</fullName>
    </recommendedName>
</protein>
<proteinExistence type="predicted"/>
<dbReference type="STRING" id="1122192.SAMN02745673_02859"/>
<organism evidence="2 3">
    <name type="scientific">Marinactinospora thermotolerans DSM 45154</name>
    <dbReference type="NCBI Taxonomy" id="1122192"/>
    <lineage>
        <taxon>Bacteria</taxon>
        <taxon>Bacillati</taxon>
        <taxon>Actinomycetota</taxon>
        <taxon>Actinomycetes</taxon>
        <taxon>Streptosporangiales</taxon>
        <taxon>Nocardiopsidaceae</taxon>
        <taxon>Marinactinospora</taxon>
    </lineage>
</organism>
<evidence type="ECO:0000313" key="2">
    <source>
        <dbReference type="EMBL" id="SKA17791.1"/>
    </source>
</evidence>
<gene>
    <name evidence="2" type="ORF">SAMN02745673_02859</name>
</gene>
<keyword evidence="1" id="KW-0812">Transmembrane</keyword>
<dbReference type="EMBL" id="FUWS01000007">
    <property type="protein sequence ID" value="SKA17791.1"/>
    <property type="molecule type" value="Genomic_DNA"/>
</dbReference>
<feature type="transmembrane region" description="Helical" evidence="1">
    <location>
        <begin position="33"/>
        <end position="51"/>
    </location>
</feature>
<dbReference type="Proteomes" id="UP000190637">
    <property type="component" value="Unassembled WGS sequence"/>
</dbReference>
<reference evidence="2 3" key="1">
    <citation type="submission" date="2017-02" db="EMBL/GenBank/DDBJ databases">
        <authorList>
            <person name="Peterson S.W."/>
        </authorList>
    </citation>
    <scope>NUCLEOTIDE SEQUENCE [LARGE SCALE GENOMIC DNA]</scope>
    <source>
        <strain evidence="2 3">DSM 45154</strain>
    </source>
</reference>
<accession>A0A1T4RQ75</accession>
<keyword evidence="3" id="KW-1185">Reference proteome</keyword>
<keyword evidence="1" id="KW-1133">Transmembrane helix</keyword>
<evidence type="ECO:0000313" key="3">
    <source>
        <dbReference type="Proteomes" id="UP000190637"/>
    </source>
</evidence>
<sequence length="74" mass="7566">MQNPLVSAYVKARTALANRTHALRAHGDEGAGFVEYAAIIVLVAAIAGVVLGTDIGSQIMTGITGKITEILSGT</sequence>